<gene>
    <name evidence="2" type="ORF">HNAJ_LOCUS6975</name>
</gene>
<dbReference type="AlphaFoldDB" id="A0A0R3TIT8"/>
<reference evidence="2 3" key="2">
    <citation type="submission" date="2018-11" db="EMBL/GenBank/DDBJ databases">
        <authorList>
            <consortium name="Pathogen Informatics"/>
        </authorList>
    </citation>
    <scope>NUCLEOTIDE SEQUENCE [LARGE SCALE GENOMIC DNA]</scope>
</reference>
<protein>
    <submittedName>
        <fullName evidence="4">NEDD4</fullName>
    </submittedName>
</protein>
<keyword evidence="3" id="KW-1185">Reference proteome</keyword>
<evidence type="ECO:0000313" key="4">
    <source>
        <dbReference type="WBParaSite" id="HNAJ_0000697901-mRNA-1"/>
    </source>
</evidence>
<evidence type="ECO:0000313" key="2">
    <source>
        <dbReference type="EMBL" id="VDO02835.1"/>
    </source>
</evidence>
<reference evidence="4" key="1">
    <citation type="submission" date="2017-02" db="UniProtKB">
        <authorList>
            <consortium name="WormBaseParasite"/>
        </authorList>
    </citation>
    <scope>IDENTIFICATION</scope>
</reference>
<proteinExistence type="predicted"/>
<accession>A0A0R3TIT8</accession>
<name>A0A0R3TIT8_RODNA</name>
<evidence type="ECO:0000256" key="1">
    <source>
        <dbReference type="SAM" id="MobiDB-lite"/>
    </source>
</evidence>
<feature type="compositionally biased region" description="Polar residues" evidence="1">
    <location>
        <begin position="22"/>
        <end position="33"/>
    </location>
</feature>
<dbReference type="EMBL" id="UZAE01009446">
    <property type="protein sequence ID" value="VDO02835.1"/>
    <property type="molecule type" value="Genomic_DNA"/>
</dbReference>
<dbReference type="Proteomes" id="UP000278807">
    <property type="component" value="Unassembled WGS sequence"/>
</dbReference>
<dbReference type="WBParaSite" id="HNAJ_0000697901-mRNA-1">
    <property type="protein sequence ID" value="HNAJ_0000697901-mRNA-1"/>
    <property type="gene ID" value="HNAJ_0000697901"/>
</dbReference>
<evidence type="ECO:0000313" key="3">
    <source>
        <dbReference type="Proteomes" id="UP000278807"/>
    </source>
</evidence>
<feature type="region of interest" description="Disordered" evidence="1">
    <location>
        <begin position="1"/>
        <end position="40"/>
    </location>
</feature>
<sequence length="57" mass="6453">MLPITSSSDPPVECWRDVTGQKDPSQENPTPMSSDPPVECWRNVTDKKIQIQKILQT</sequence>
<organism evidence="4">
    <name type="scientific">Rodentolepis nana</name>
    <name type="common">Dwarf tapeworm</name>
    <name type="synonym">Hymenolepis nana</name>
    <dbReference type="NCBI Taxonomy" id="102285"/>
    <lineage>
        <taxon>Eukaryota</taxon>
        <taxon>Metazoa</taxon>
        <taxon>Spiralia</taxon>
        <taxon>Lophotrochozoa</taxon>
        <taxon>Platyhelminthes</taxon>
        <taxon>Cestoda</taxon>
        <taxon>Eucestoda</taxon>
        <taxon>Cyclophyllidea</taxon>
        <taxon>Hymenolepididae</taxon>
        <taxon>Rodentolepis</taxon>
    </lineage>
</organism>